<dbReference type="PROSITE" id="PS51257">
    <property type="entry name" value="PROKAR_LIPOPROTEIN"/>
    <property type="match status" value="1"/>
</dbReference>
<accession>A0ABU1IIY4</accession>
<dbReference type="Proteomes" id="UP001185012">
    <property type="component" value="Unassembled WGS sequence"/>
</dbReference>
<reference evidence="2 3" key="1">
    <citation type="submission" date="2023-07" db="EMBL/GenBank/DDBJ databases">
        <title>Genomic Encyclopedia of Type Strains, Phase IV (KMG-IV): sequencing the most valuable type-strain genomes for metagenomic binning, comparative biology and taxonomic classification.</title>
        <authorList>
            <person name="Goeker M."/>
        </authorList>
    </citation>
    <scope>NUCLEOTIDE SEQUENCE [LARGE SCALE GENOMIC DNA]</scope>
    <source>
        <strain evidence="2 3">DSM 45903</strain>
    </source>
</reference>
<protein>
    <submittedName>
        <fullName evidence="2">Uncharacterized protein</fullName>
    </submittedName>
</protein>
<keyword evidence="1" id="KW-0732">Signal</keyword>
<sequence length="237" mass="27107">MIRLKVTALALAAVLIATGCQVRTQEFNQRVMQDLPQEVQQVQSALDRYMEQTPVLPIKSAQGHLYEKYVLDLNQLDPYLGSRPSNSYEKGGHFVFVVADPGTGEDHQVRAMDLRVTEKMRDLKRRVDRHQQSTGKWPRGHREGEGVYQLDFEKLGIDPVTIPSPYSAQWSLPVLIDGDGVLFLDYRAEVVRVMEEQKDKLSDRQDLRELLWKDSLFVPAYSPPMEIRGDDPVLLSE</sequence>
<comment type="caution">
    <text evidence="2">The sequence shown here is derived from an EMBL/GenBank/DDBJ whole genome shotgun (WGS) entry which is preliminary data.</text>
</comment>
<name>A0ABU1IIY4_9BACL</name>
<proteinExistence type="predicted"/>
<dbReference type="EMBL" id="JAVDQG010000001">
    <property type="protein sequence ID" value="MDR6224512.1"/>
    <property type="molecule type" value="Genomic_DNA"/>
</dbReference>
<gene>
    <name evidence="2" type="ORF">JOE21_000500</name>
</gene>
<evidence type="ECO:0000313" key="2">
    <source>
        <dbReference type="EMBL" id="MDR6224512.1"/>
    </source>
</evidence>
<evidence type="ECO:0000313" key="3">
    <source>
        <dbReference type="Proteomes" id="UP001185012"/>
    </source>
</evidence>
<keyword evidence="3" id="KW-1185">Reference proteome</keyword>
<organism evidence="2 3">
    <name type="scientific">Desmospora profundinema</name>
    <dbReference type="NCBI Taxonomy" id="1571184"/>
    <lineage>
        <taxon>Bacteria</taxon>
        <taxon>Bacillati</taxon>
        <taxon>Bacillota</taxon>
        <taxon>Bacilli</taxon>
        <taxon>Bacillales</taxon>
        <taxon>Thermoactinomycetaceae</taxon>
        <taxon>Desmospora</taxon>
    </lineage>
</organism>
<evidence type="ECO:0000256" key="1">
    <source>
        <dbReference type="SAM" id="SignalP"/>
    </source>
</evidence>
<dbReference type="RefSeq" id="WP_309861906.1">
    <property type="nucleotide sequence ID" value="NZ_JAVDQG010000001.1"/>
</dbReference>
<feature type="chain" id="PRO_5045215470" evidence="1">
    <location>
        <begin position="20"/>
        <end position="237"/>
    </location>
</feature>
<feature type="signal peptide" evidence="1">
    <location>
        <begin position="1"/>
        <end position="19"/>
    </location>
</feature>